<name>A0A2Z6RXA6_9GLOM</name>
<sequence>MPVIVLYPVITYFDSSLLRSSIKLACARQLKRHTRRIFLLDSISPALWDDFSAHINAAYNVPPLLLPLGISTGYNFKRIFDILSHSSSLLRGLHLLKEKEYQDLSIKSHIEKRDLNFDTDISSFINLALSRSRQRIVLDRVFIDHPTAPRLLTDPLDISDAVVTHFQNAIPVKSTPPLHLSALPIDGDLSIHPWIQFHL</sequence>
<dbReference type="AlphaFoldDB" id="A0A2Z6RXA6"/>
<protein>
    <submittedName>
        <fullName evidence="1">Uncharacterized protein</fullName>
    </submittedName>
</protein>
<evidence type="ECO:0000313" key="1">
    <source>
        <dbReference type="EMBL" id="GBC05523.1"/>
    </source>
</evidence>
<keyword evidence="2" id="KW-1185">Reference proteome</keyword>
<dbReference type="EMBL" id="BEXD01004011">
    <property type="protein sequence ID" value="GBC05523.1"/>
    <property type="molecule type" value="Genomic_DNA"/>
</dbReference>
<accession>A0A2Z6RXA6</accession>
<reference evidence="1 2" key="1">
    <citation type="submission" date="2017-11" db="EMBL/GenBank/DDBJ databases">
        <title>The genome of Rhizophagus clarus HR1 reveals common genetic basis of auxotrophy among arbuscular mycorrhizal fungi.</title>
        <authorList>
            <person name="Kobayashi Y."/>
        </authorList>
    </citation>
    <scope>NUCLEOTIDE SEQUENCE [LARGE SCALE GENOMIC DNA]</scope>
    <source>
        <strain evidence="1 2">HR1</strain>
    </source>
</reference>
<comment type="caution">
    <text evidence="1">The sequence shown here is derived from an EMBL/GenBank/DDBJ whole genome shotgun (WGS) entry which is preliminary data.</text>
</comment>
<evidence type="ECO:0000313" key="2">
    <source>
        <dbReference type="Proteomes" id="UP000247702"/>
    </source>
</evidence>
<proteinExistence type="predicted"/>
<gene>
    <name evidence="1" type="ORF">RclHR1_06260029</name>
</gene>
<organism evidence="1 2">
    <name type="scientific">Rhizophagus clarus</name>
    <dbReference type="NCBI Taxonomy" id="94130"/>
    <lineage>
        <taxon>Eukaryota</taxon>
        <taxon>Fungi</taxon>
        <taxon>Fungi incertae sedis</taxon>
        <taxon>Mucoromycota</taxon>
        <taxon>Glomeromycotina</taxon>
        <taxon>Glomeromycetes</taxon>
        <taxon>Glomerales</taxon>
        <taxon>Glomeraceae</taxon>
        <taxon>Rhizophagus</taxon>
    </lineage>
</organism>
<dbReference type="Proteomes" id="UP000247702">
    <property type="component" value="Unassembled WGS sequence"/>
</dbReference>